<dbReference type="Proteomes" id="UP001344888">
    <property type="component" value="Unassembled WGS sequence"/>
</dbReference>
<proteinExistence type="predicted"/>
<protein>
    <submittedName>
        <fullName evidence="1">Uncharacterized protein</fullName>
    </submittedName>
</protein>
<gene>
    <name evidence="1" type="ORF">P9B03_17770</name>
</gene>
<evidence type="ECO:0000313" key="1">
    <source>
        <dbReference type="EMBL" id="MEC1180346.1"/>
    </source>
</evidence>
<reference evidence="1 2" key="1">
    <citation type="submission" date="2023-03" db="EMBL/GenBank/DDBJ databases">
        <title>Bacillus Genome Sequencing.</title>
        <authorList>
            <person name="Dunlap C."/>
        </authorList>
    </citation>
    <scope>NUCLEOTIDE SEQUENCE [LARGE SCALE GENOMIC DNA]</scope>
    <source>
        <strain evidence="1 2">B-59205</strain>
    </source>
</reference>
<comment type="caution">
    <text evidence="1">The sequence shown here is derived from an EMBL/GenBank/DDBJ whole genome shotgun (WGS) entry which is preliminary data.</text>
</comment>
<dbReference type="RefSeq" id="WP_326124918.1">
    <property type="nucleotide sequence ID" value="NZ_JARSFG010000028.1"/>
</dbReference>
<dbReference type="EMBL" id="JARSFG010000028">
    <property type="protein sequence ID" value="MEC1180346.1"/>
    <property type="molecule type" value="Genomic_DNA"/>
</dbReference>
<dbReference type="AlphaFoldDB" id="A0AAW9NXS6"/>
<accession>A0AAW9NXS6</accession>
<dbReference type="InterPro" id="IPR049254">
    <property type="entry name" value="Phage_tail_terminator"/>
</dbReference>
<name>A0AAW9NXS6_9BACL</name>
<evidence type="ECO:0000313" key="2">
    <source>
        <dbReference type="Proteomes" id="UP001344888"/>
    </source>
</evidence>
<dbReference type="Pfam" id="PF20765">
    <property type="entry name" value="Phage_tail_terminator_8"/>
    <property type="match status" value="1"/>
</dbReference>
<organism evidence="1 2">
    <name type="scientific">Metasolibacillus meyeri</name>
    <dbReference type="NCBI Taxonomy" id="1071052"/>
    <lineage>
        <taxon>Bacteria</taxon>
        <taxon>Bacillati</taxon>
        <taxon>Bacillota</taxon>
        <taxon>Bacilli</taxon>
        <taxon>Bacillales</taxon>
        <taxon>Caryophanaceae</taxon>
        <taxon>Metasolibacillus</taxon>
    </lineage>
</organism>
<sequence length="141" mass="16521">MDISQIIEAISHRLQERFGDDYKRYINELPQTVETPAFFIQFLKLEHTPQISGRARITLFFNVKYFPLNGQLEAADRALQIQRTLKEITLQDETVLLAKGSYSELVDGIAHNFMYFDFLLQDEEESALMESLYIKERNDSH</sequence>
<keyword evidence="2" id="KW-1185">Reference proteome</keyword>